<dbReference type="EMBL" id="CAJVPZ010002853">
    <property type="protein sequence ID" value="CAG8520306.1"/>
    <property type="molecule type" value="Genomic_DNA"/>
</dbReference>
<organism evidence="1 2">
    <name type="scientific">Racocetra fulgida</name>
    <dbReference type="NCBI Taxonomy" id="60492"/>
    <lineage>
        <taxon>Eukaryota</taxon>
        <taxon>Fungi</taxon>
        <taxon>Fungi incertae sedis</taxon>
        <taxon>Mucoromycota</taxon>
        <taxon>Glomeromycotina</taxon>
        <taxon>Glomeromycetes</taxon>
        <taxon>Diversisporales</taxon>
        <taxon>Gigasporaceae</taxon>
        <taxon>Racocetra</taxon>
    </lineage>
</organism>
<reference evidence="1" key="1">
    <citation type="submission" date="2021-06" db="EMBL/GenBank/DDBJ databases">
        <authorList>
            <person name="Kallberg Y."/>
            <person name="Tangrot J."/>
            <person name="Rosling A."/>
        </authorList>
    </citation>
    <scope>NUCLEOTIDE SEQUENCE</scope>
    <source>
        <strain evidence="1">IN212</strain>
    </source>
</reference>
<accession>A0A9N9A8E9</accession>
<evidence type="ECO:0000313" key="2">
    <source>
        <dbReference type="Proteomes" id="UP000789396"/>
    </source>
</evidence>
<gene>
    <name evidence="1" type="ORF">RFULGI_LOCUS3318</name>
</gene>
<name>A0A9N9A8E9_9GLOM</name>
<dbReference type="Proteomes" id="UP000789396">
    <property type="component" value="Unassembled WGS sequence"/>
</dbReference>
<proteinExistence type="predicted"/>
<sequence>MQSLIDEAITLAFVIYGIPFCIINNPFFISALKFLNPGYSIPLCEVLLGCLLDLEVAKVIYKVDKILEYISNLTIGLDKEIQKNHSKIISSVVLTILCGQSFFTDMQYLSDVLLPIKEAILAVEANHSTLADCYINLVKITVAIQNLSTNEYKRFYNKYIGLKFGTFPLIANYAEKLLQKMGKSKENITSEIISNIAETVFKKFEEETLTNNNEIEMLNSAKDLYPNKQDLDLVF</sequence>
<evidence type="ECO:0000313" key="1">
    <source>
        <dbReference type="EMBL" id="CAG8520306.1"/>
    </source>
</evidence>
<protein>
    <submittedName>
        <fullName evidence="1">56_t:CDS:1</fullName>
    </submittedName>
</protein>
<keyword evidence="2" id="KW-1185">Reference proteome</keyword>
<comment type="caution">
    <text evidence="1">The sequence shown here is derived from an EMBL/GenBank/DDBJ whole genome shotgun (WGS) entry which is preliminary data.</text>
</comment>
<dbReference type="AlphaFoldDB" id="A0A9N9A8E9"/>